<evidence type="ECO:0000313" key="3">
    <source>
        <dbReference type="EMBL" id="MCU6748043.1"/>
    </source>
</evidence>
<protein>
    <submittedName>
        <fullName evidence="3">Uncharacterized protein</fullName>
    </submittedName>
</protein>
<dbReference type="RefSeq" id="WP_267304149.1">
    <property type="nucleotide sequence ID" value="NZ_JAOQJX010000015.1"/>
</dbReference>
<accession>A0ABT2TCM8</accession>
<evidence type="ECO:0000313" key="4">
    <source>
        <dbReference type="Proteomes" id="UP001652394"/>
    </source>
</evidence>
<feature type="transmembrane region" description="Helical" evidence="2">
    <location>
        <begin position="12"/>
        <end position="30"/>
    </location>
</feature>
<evidence type="ECO:0000256" key="1">
    <source>
        <dbReference type="SAM" id="Coils"/>
    </source>
</evidence>
<keyword evidence="2" id="KW-0812">Transmembrane</keyword>
<sequence>MQYFIDSFGDITIGNAAILLCAVIFLFGCYKKVGKYFSDKAIKEKEHDERIEKMLDQAEKYPKWHEQSIQIRRELSTSIDNLDKKMDKLQQSNDEGMALTWRYRILRFDDEVRHDDKHTKEHFDQILEDITKYEKYCKDNPDFENNKASLAIDNIKKVYKKCTDEGTFL</sequence>
<keyword evidence="4" id="KW-1185">Reference proteome</keyword>
<comment type="caution">
    <text evidence="3">The sequence shown here is derived from an EMBL/GenBank/DDBJ whole genome shotgun (WGS) entry which is preliminary data.</text>
</comment>
<dbReference type="EMBL" id="JAOQJX010000015">
    <property type="protein sequence ID" value="MCU6748043.1"/>
    <property type="molecule type" value="Genomic_DNA"/>
</dbReference>
<keyword evidence="1" id="KW-0175">Coiled coil</keyword>
<gene>
    <name evidence="3" type="ORF">OCV51_10335</name>
</gene>
<keyword evidence="2" id="KW-1133">Transmembrane helix</keyword>
<proteinExistence type="predicted"/>
<evidence type="ECO:0000256" key="2">
    <source>
        <dbReference type="SAM" id="Phobius"/>
    </source>
</evidence>
<name>A0ABT2TCM8_9FIRM</name>
<dbReference type="Proteomes" id="UP001652394">
    <property type="component" value="Unassembled WGS sequence"/>
</dbReference>
<keyword evidence="2" id="KW-0472">Membrane</keyword>
<reference evidence="3 4" key="1">
    <citation type="journal article" date="2021" name="ISME Commun">
        <title>Automated analysis of genomic sequences facilitates high-throughput and comprehensive description of bacteria.</title>
        <authorList>
            <person name="Hitch T.C.A."/>
        </authorList>
    </citation>
    <scope>NUCLEOTIDE SEQUENCE [LARGE SCALE GENOMIC DNA]</scope>
    <source>
        <strain evidence="3 4">H2_18</strain>
    </source>
</reference>
<feature type="coiled-coil region" evidence="1">
    <location>
        <begin position="72"/>
        <end position="99"/>
    </location>
</feature>
<organism evidence="3 4">
    <name type="scientific">Faecalicatena acetigenes</name>
    <dbReference type="NCBI Taxonomy" id="2981790"/>
    <lineage>
        <taxon>Bacteria</taxon>
        <taxon>Bacillati</taxon>
        <taxon>Bacillota</taxon>
        <taxon>Clostridia</taxon>
        <taxon>Lachnospirales</taxon>
        <taxon>Lachnospiraceae</taxon>
        <taxon>Faecalicatena</taxon>
    </lineage>
</organism>